<protein>
    <recommendedName>
        <fullName evidence="7">Thioredoxin-dependent peroxiredoxin Q</fullName>
    </recommendedName>
</protein>
<dbReference type="CDD" id="cd03017">
    <property type="entry name" value="PRX_BCP"/>
    <property type="match status" value="1"/>
</dbReference>
<dbReference type="AlphaFoldDB" id="A0AAW1P5G3"/>
<evidence type="ECO:0000313" key="10">
    <source>
        <dbReference type="Proteomes" id="UP001489004"/>
    </source>
</evidence>
<sequence>MTGKPGVPLPEGWDHIPGARGCTPQACSFRDSFQELQRLGVRCVFGLSAQSTADQREVVQRLHLPYELLSDAKGDLVRLLQLPTFEVAGVGQLIKRLTLVAKEGKIVRCFYPIFPSNKNVDAVKAWLESSTSHSRRRAGGRQEFEPLVWALGTCACIPEGALPRRQLARLGRLIQPAKGPWPAAPMR</sequence>
<dbReference type="Gene3D" id="3.40.30.10">
    <property type="entry name" value="Glutaredoxin"/>
    <property type="match status" value="1"/>
</dbReference>
<dbReference type="PANTHER" id="PTHR42801:SF21">
    <property type="entry name" value="BCPB PROTEIN"/>
    <property type="match status" value="1"/>
</dbReference>
<evidence type="ECO:0000256" key="5">
    <source>
        <dbReference type="ARBA" id="ARBA00023157"/>
    </source>
</evidence>
<evidence type="ECO:0000256" key="7">
    <source>
        <dbReference type="ARBA" id="ARBA00042163"/>
    </source>
</evidence>
<keyword evidence="4" id="KW-0560">Oxidoreductase</keyword>
<comment type="caution">
    <text evidence="9">The sequence shown here is derived from an EMBL/GenBank/DDBJ whole genome shotgun (WGS) entry which is preliminary data.</text>
</comment>
<evidence type="ECO:0000259" key="8">
    <source>
        <dbReference type="Pfam" id="PF00578"/>
    </source>
</evidence>
<dbReference type="GO" id="GO:0008379">
    <property type="term" value="F:thioredoxin peroxidase activity"/>
    <property type="evidence" value="ECO:0007669"/>
    <property type="project" value="TreeGrafter"/>
</dbReference>
<evidence type="ECO:0000256" key="1">
    <source>
        <dbReference type="ARBA" id="ARBA00004456"/>
    </source>
</evidence>
<evidence type="ECO:0000256" key="2">
    <source>
        <dbReference type="ARBA" id="ARBA00022559"/>
    </source>
</evidence>
<evidence type="ECO:0000256" key="6">
    <source>
        <dbReference type="ARBA" id="ARBA00023284"/>
    </source>
</evidence>
<keyword evidence="6" id="KW-0676">Redox-active center</keyword>
<comment type="subcellular location">
    <subcellularLocation>
        <location evidence="1">Plastid</location>
        <location evidence="1">Chloroplast thylakoid lumen</location>
    </subcellularLocation>
</comment>
<name>A0AAW1P5G3_9CHLO</name>
<gene>
    <name evidence="9" type="ORF">WJX72_007076</name>
</gene>
<dbReference type="GO" id="GO:0034599">
    <property type="term" value="P:cellular response to oxidative stress"/>
    <property type="evidence" value="ECO:0007669"/>
    <property type="project" value="TreeGrafter"/>
</dbReference>
<dbReference type="GO" id="GO:0009543">
    <property type="term" value="C:chloroplast thylakoid lumen"/>
    <property type="evidence" value="ECO:0007669"/>
    <property type="project" value="UniProtKB-SubCell"/>
</dbReference>
<dbReference type="InterPro" id="IPR000866">
    <property type="entry name" value="AhpC/TSA"/>
</dbReference>
<dbReference type="GO" id="GO:0045454">
    <property type="term" value="P:cell redox homeostasis"/>
    <property type="evidence" value="ECO:0007669"/>
    <property type="project" value="TreeGrafter"/>
</dbReference>
<proteinExistence type="predicted"/>
<dbReference type="Proteomes" id="UP001489004">
    <property type="component" value="Unassembled WGS sequence"/>
</dbReference>
<keyword evidence="3" id="KW-0049">Antioxidant</keyword>
<dbReference type="PANTHER" id="PTHR42801">
    <property type="entry name" value="THIOREDOXIN-DEPENDENT PEROXIDE REDUCTASE"/>
    <property type="match status" value="1"/>
</dbReference>
<keyword evidence="2" id="KW-0575">Peroxidase</keyword>
<accession>A0AAW1P5G3</accession>
<organism evidence="9 10">
    <name type="scientific">[Myrmecia] bisecta</name>
    <dbReference type="NCBI Taxonomy" id="41462"/>
    <lineage>
        <taxon>Eukaryota</taxon>
        <taxon>Viridiplantae</taxon>
        <taxon>Chlorophyta</taxon>
        <taxon>core chlorophytes</taxon>
        <taxon>Trebouxiophyceae</taxon>
        <taxon>Trebouxiales</taxon>
        <taxon>Trebouxiaceae</taxon>
        <taxon>Myrmecia</taxon>
    </lineage>
</organism>
<dbReference type="InterPro" id="IPR036249">
    <property type="entry name" value="Thioredoxin-like_sf"/>
</dbReference>
<dbReference type="SUPFAM" id="SSF52833">
    <property type="entry name" value="Thioredoxin-like"/>
    <property type="match status" value="1"/>
</dbReference>
<dbReference type="Pfam" id="PF00578">
    <property type="entry name" value="AhpC-TSA"/>
    <property type="match status" value="1"/>
</dbReference>
<keyword evidence="5" id="KW-1015">Disulfide bond</keyword>
<reference evidence="9 10" key="1">
    <citation type="journal article" date="2024" name="Nat. Commun.">
        <title>Phylogenomics reveals the evolutionary origins of lichenization in chlorophyte algae.</title>
        <authorList>
            <person name="Puginier C."/>
            <person name="Libourel C."/>
            <person name="Otte J."/>
            <person name="Skaloud P."/>
            <person name="Haon M."/>
            <person name="Grisel S."/>
            <person name="Petersen M."/>
            <person name="Berrin J.G."/>
            <person name="Delaux P.M."/>
            <person name="Dal Grande F."/>
            <person name="Keller J."/>
        </authorList>
    </citation>
    <scope>NUCLEOTIDE SEQUENCE [LARGE SCALE GENOMIC DNA]</scope>
    <source>
        <strain evidence="9 10">SAG 2043</strain>
    </source>
</reference>
<evidence type="ECO:0000313" key="9">
    <source>
        <dbReference type="EMBL" id="KAK9805599.1"/>
    </source>
</evidence>
<evidence type="ECO:0000256" key="4">
    <source>
        <dbReference type="ARBA" id="ARBA00023002"/>
    </source>
</evidence>
<feature type="domain" description="Alkyl hydroperoxide reductase subunit C/ Thiol specific antioxidant" evidence="8">
    <location>
        <begin position="20"/>
        <end position="106"/>
    </location>
</feature>
<keyword evidence="10" id="KW-1185">Reference proteome</keyword>
<dbReference type="EMBL" id="JALJOR010000015">
    <property type="protein sequence ID" value="KAK9805599.1"/>
    <property type="molecule type" value="Genomic_DNA"/>
</dbReference>
<evidence type="ECO:0000256" key="3">
    <source>
        <dbReference type="ARBA" id="ARBA00022862"/>
    </source>
</evidence>
<dbReference type="InterPro" id="IPR050924">
    <property type="entry name" value="Peroxiredoxin_BCP/PrxQ"/>
</dbReference>